<feature type="transmembrane region" description="Helical" evidence="1">
    <location>
        <begin position="41"/>
        <end position="59"/>
    </location>
</feature>
<feature type="transmembrane region" description="Helical" evidence="1">
    <location>
        <begin position="155"/>
        <end position="172"/>
    </location>
</feature>
<evidence type="ECO:0000256" key="1">
    <source>
        <dbReference type="SAM" id="Phobius"/>
    </source>
</evidence>
<feature type="transmembrane region" description="Helical" evidence="1">
    <location>
        <begin position="114"/>
        <end position="135"/>
    </location>
</feature>
<name>A0A846QKS8_9BACT</name>
<reference evidence="2 3" key="1">
    <citation type="submission" date="2020-03" db="EMBL/GenBank/DDBJ databases">
        <title>Genomic Encyclopedia of Type Strains, Phase IV (KMG-IV): sequencing the most valuable type-strain genomes for metagenomic binning, comparative biology and taxonomic classification.</title>
        <authorList>
            <person name="Goeker M."/>
        </authorList>
    </citation>
    <scope>NUCLEOTIDE SEQUENCE [LARGE SCALE GENOMIC DNA]</scope>
    <source>
        <strain evidence="2 3">DSM 24233</strain>
    </source>
</reference>
<keyword evidence="1" id="KW-1133">Transmembrane helix</keyword>
<feature type="transmembrane region" description="Helical" evidence="1">
    <location>
        <begin position="64"/>
        <end position="82"/>
    </location>
</feature>
<protein>
    <submittedName>
        <fullName evidence="2">Asparagine N-glycosylation enzyme membrane subunit Stt3</fullName>
    </submittedName>
</protein>
<accession>A0A846QKS8</accession>
<feature type="transmembrane region" description="Helical" evidence="1">
    <location>
        <begin position="18"/>
        <end position="35"/>
    </location>
</feature>
<evidence type="ECO:0000313" key="3">
    <source>
        <dbReference type="Proteomes" id="UP000580856"/>
    </source>
</evidence>
<gene>
    <name evidence="2" type="ORF">GGQ74_002404</name>
</gene>
<keyword evidence="3" id="KW-1185">Reference proteome</keyword>
<evidence type="ECO:0000313" key="2">
    <source>
        <dbReference type="EMBL" id="NJB68731.1"/>
    </source>
</evidence>
<organism evidence="2 3">
    <name type="scientific">Desulfobaculum xiamenense</name>
    <dbReference type="NCBI Taxonomy" id="995050"/>
    <lineage>
        <taxon>Bacteria</taxon>
        <taxon>Pseudomonadati</taxon>
        <taxon>Thermodesulfobacteriota</taxon>
        <taxon>Desulfovibrionia</taxon>
        <taxon>Desulfovibrionales</taxon>
        <taxon>Desulfovibrionaceae</taxon>
        <taxon>Desulfobaculum</taxon>
    </lineage>
</organism>
<dbReference type="AlphaFoldDB" id="A0A846QKS8"/>
<dbReference type="RefSeq" id="WP_167941774.1">
    <property type="nucleotide sequence ID" value="NZ_JAATJA010000002.1"/>
</dbReference>
<feature type="transmembrane region" description="Helical" evidence="1">
    <location>
        <begin position="88"/>
        <end position="107"/>
    </location>
</feature>
<keyword evidence="1" id="KW-0472">Membrane</keyword>
<proteinExistence type="predicted"/>
<dbReference type="EMBL" id="JAATJA010000002">
    <property type="protein sequence ID" value="NJB68731.1"/>
    <property type="molecule type" value="Genomic_DNA"/>
</dbReference>
<sequence>MNEYRQGRFWGGLDLREGLLAGLCALLIVVSKLVFRMHLKVPGHSMFFVMFFLLVARGLIDRRFAATVTALLAGLLAVALAAGKGGPLVIINFMLPGLLIDFAAIVCGDPTRNLALCGLVGGVAAFCRFPAVLMVDWLVGMEMDVALPHVLVKSLAGGAFGLAGALLVPSLVRRVRRAGLVPVRNHG</sequence>
<dbReference type="Proteomes" id="UP000580856">
    <property type="component" value="Unassembled WGS sequence"/>
</dbReference>
<keyword evidence="1" id="KW-0812">Transmembrane</keyword>
<comment type="caution">
    <text evidence="2">The sequence shown here is derived from an EMBL/GenBank/DDBJ whole genome shotgun (WGS) entry which is preliminary data.</text>
</comment>